<organism evidence="7">
    <name type="scientific">Desulfacinum infernum</name>
    <dbReference type="NCBI Taxonomy" id="35837"/>
    <lineage>
        <taxon>Bacteria</taxon>
        <taxon>Pseudomonadati</taxon>
        <taxon>Thermodesulfobacteriota</taxon>
        <taxon>Syntrophobacteria</taxon>
        <taxon>Syntrophobacterales</taxon>
        <taxon>Syntrophobacteraceae</taxon>
        <taxon>Desulfacinum</taxon>
    </lineage>
</organism>
<feature type="short sequence motif" description="DGA/G" evidence="4">
    <location>
        <begin position="407"/>
        <end position="409"/>
    </location>
</feature>
<feature type="region of interest" description="Disordered" evidence="5">
    <location>
        <begin position="58"/>
        <end position="82"/>
    </location>
</feature>
<dbReference type="InterPro" id="IPR002641">
    <property type="entry name" value="PNPLA_dom"/>
</dbReference>
<evidence type="ECO:0000256" key="2">
    <source>
        <dbReference type="ARBA" id="ARBA00022963"/>
    </source>
</evidence>
<dbReference type="GO" id="GO:0016042">
    <property type="term" value="P:lipid catabolic process"/>
    <property type="evidence" value="ECO:0007669"/>
    <property type="project" value="UniProtKB-UniRule"/>
</dbReference>
<comment type="caution">
    <text evidence="7">The sequence shown here is derived from an EMBL/GenBank/DDBJ whole genome shotgun (WGS) entry which is preliminary data.</text>
</comment>
<sequence>MVGTGEELDPHAPFGNLLGLNPRAHPGWFGKSIAIGEQDPGRALREGQVGKVQEIHGRRHQSEALRRKPQAARFEGRPRSEGIPRQVDSLHVALQHEVPGAHNVFGFPVSVAVRSRALADPAEVETQRRPASTPVRFLQSQDDVVVHGPAVKRMRMTHESALPARGAHKHPFQTMGAALNPHLFRRRHGRAISFESFGSMRYNNPGRRRPKGRLHFQNRGRRMLKTALVLSGGAARGIAHLGILRNLEDGSFPVHMILGTSMGAIIGALYAYHGAAAPVEEKIRTFVHSAAFRETLSLAVDEKSALSPAQSLFDRFGQQIRKSYLYTRLVTRPSLIPEEDYWALLAEIVPDIRIEDLPVPFGAVALDILTGEEVVLVTGSLLKALGASASIPGMGPPVRYRGRLLVDGGWIDNVPCSPARERGARFVVAVDTSSEVADMQPLPSCALEYALRSSEASRIALNKIRLHDADIIVRPKVSHIRWSDFHLFDQSLQAGHEAWTTAAPGIKKAYRRRRINFLARLGNRRAVRPAPTGLPTVFL</sequence>
<feature type="active site" description="Proton acceptor" evidence="4">
    <location>
        <position position="407"/>
    </location>
</feature>
<evidence type="ECO:0000256" key="1">
    <source>
        <dbReference type="ARBA" id="ARBA00022801"/>
    </source>
</evidence>
<dbReference type="PROSITE" id="PS51635">
    <property type="entry name" value="PNPLA"/>
    <property type="match status" value="1"/>
</dbReference>
<feature type="domain" description="PNPLA" evidence="6">
    <location>
        <begin position="228"/>
        <end position="420"/>
    </location>
</feature>
<evidence type="ECO:0000313" key="7">
    <source>
        <dbReference type="EMBL" id="HFK96783.1"/>
    </source>
</evidence>
<keyword evidence="2 4" id="KW-0442">Lipid degradation</keyword>
<evidence type="ECO:0000256" key="3">
    <source>
        <dbReference type="ARBA" id="ARBA00023098"/>
    </source>
</evidence>
<comment type="caution">
    <text evidence="4">Lacks conserved residue(s) required for the propagation of feature annotation.</text>
</comment>
<dbReference type="Pfam" id="PF01734">
    <property type="entry name" value="Patatin"/>
    <property type="match status" value="1"/>
</dbReference>
<accession>A0A832A1G9</accession>
<dbReference type="SUPFAM" id="SSF52151">
    <property type="entry name" value="FabD/lysophospholipase-like"/>
    <property type="match status" value="1"/>
</dbReference>
<feature type="short sequence motif" description="GXSXG" evidence="4">
    <location>
        <begin position="259"/>
        <end position="263"/>
    </location>
</feature>
<dbReference type="PANTHER" id="PTHR14226">
    <property type="entry name" value="NEUROPATHY TARGET ESTERASE/SWISS CHEESE D.MELANOGASTER"/>
    <property type="match status" value="1"/>
</dbReference>
<evidence type="ECO:0000256" key="5">
    <source>
        <dbReference type="SAM" id="MobiDB-lite"/>
    </source>
</evidence>
<keyword evidence="3 4" id="KW-0443">Lipid metabolism</keyword>
<dbReference type="PANTHER" id="PTHR14226:SF29">
    <property type="entry name" value="NEUROPATHY TARGET ESTERASE SWS"/>
    <property type="match status" value="1"/>
</dbReference>
<dbReference type="AlphaFoldDB" id="A0A832A1G9"/>
<reference evidence="7" key="1">
    <citation type="journal article" date="2020" name="mSystems">
        <title>Genome- and Community-Level Interaction Insights into Carbon Utilization and Element Cycling Functions of Hydrothermarchaeota in Hydrothermal Sediment.</title>
        <authorList>
            <person name="Zhou Z."/>
            <person name="Liu Y."/>
            <person name="Xu W."/>
            <person name="Pan J."/>
            <person name="Luo Z.H."/>
            <person name="Li M."/>
        </authorList>
    </citation>
    <scope>NUCLEOTIDE SEQUENCE [LARGE SCALE GENOMIC DNA]</scope>
    <source>
        <strain evidence="7">SpSt-456</strain>
    </source>
</reference>
<dbReference type="Gene3D" id="3.40.1090.10">
    <property type="entry name" value="Cytosolic phospholipase A2 catalytic domain"/>
    <property type="match status" value="2"/>
</dbReference>
<protein>
    <recommendedName>
        <fullName evidence="6">PNPLA domain-containing protein</fullName>
    </recommendedName>
</protein>
<evidence type="ECO:0000256" key="4">
    <source>
        <dbReference type="PROSITE-ProRule" id="PRU01161"/>
    </source>
</evidence>
<evidence type="ECO:0000259" key="6">
    <source>
        <dbReference type="PROSITE" id="PS51635"/>
    </source>
</evidence>
<name>A0A832A1G9_9BACT</name>
<feature type="active site" description="Nucleophile" evidence="4">
    <location>
        <position position="261"/>
    </location>
</feature>
<dbReference type="GO" id="GO:0016787">
    <property type="term" value="F:hydrolase activity"/>
    <property type="evidence" value="ECO:0007669"/>
    <property type="project" value="UniProtKB-UniRule"/>
</dbReference>
<dbReference type="InterPro" id="IPR016035">
    <property type="entry name" value="Acyl_Trfase/lysoPLipase"/>
</dbReference>
<proteinExistence type="predicted"/>
<dbReference type="InterPro" id="IPR050301">
    <property type="entry name" value="NTE"/>
</dbReference>
<gene>
    <name evidence="7" type="ORF">ENS06_05600</name>
</gene>
<keyword evidence="1 4" id="KW-0378">Hydrolase</keyword>
<dbReference type="EMBL" id="DSTK01000016">
    <property type="protein sequence ID" value="HFK96783.1"/>
    <property type="molecule type" value="Genomic_DNA"/>
</dbReference>